<dbReference type="EMBL" id="OOIN01000027">
    <property type="protein sequence ID" value="SPO29238.1"/>
    <property type="molecule type" value="Genomic_DNA"/>
</dbReference>
<evidence type="ECO:0000313" key="2">
    <source>
        <dbReference type="EMBL" id="SPO29238.1"/>
    </source>
</evidence>
<reference evidence="2 3" key="1">
    <citation type="submission" date="2018-03" db="EMBL/GenBank/DDBJ databases">
        <authorList>
            <person name="Guldener U."/>
        </authorList>
    </citation>
    <scope>NUCLEOTIDE SEQUENCE [LARGE SCALE GENOMIC DNA]</scope>
    <source>
        <strain evidence="2 3">NBRC100155</strain>
    </source>
</reference>
<name>A0A5C3EFG8_9BASI</name>
<organism evidence="2 3">
    <name type="scientific">Ustilago trichophora</name>
    <dbReference type="NCBI Taxonomy" id="86804"/>
    <lineage>
        <taxon>Eukaryota</taxon>
        <taxon>Fungi</taxon>
        <taxon>Dikarya</taxon>
        <taxon>Basidiomycota</taxon>
        <taxon>Ustilaginomycotina</taxon>
        <taxon>Ustilaginomycetes</taxon>
        <taxon>Ustilaginales</taxon>
        <taxon>Ustilaginaceae</taxon>
        <taxon>Ustilago</taxon>
    </lineage>
</organism>
<keyword evidence="1" id="KW-0732">Signal</keyword>
<accession>A0A5C3EFG8</accession>
<dbReference type="Proteomes" id="UP000324022">
    <property type="component" value="Unassembled WGS sequence"/>
</dbReference>
<protein>
    <submittedName>
        <fullName evidence="2">Uncharacterized protein</fullName>
    </submittedName>
</protein>
<gene>
    <name evidence="2" type="ORF">UTRI_06187</name>
</gene>
<proteinExistence type="predicted"/>
<keyword evidence="3" id="KW-1185">Reference proteome</keyword>
<dbReference type="AlphaFoldDB" id="A0A5C3EFG8"/>
<evidence type="ECO:0000256" key="1">
    <source>
        <dbReference type="SAM" id="SignalP"/>
    </source>
</evidence>
<sequence>MRPMILAITLFQPLLFLYLTYQVSGAGNHGGPSDFNLNPHTNQARRYAREVERSLNLESNFFTDVIGDTHDVTDRLNSHVLNERTRFMVISDPVNQHGILAISPLTFTDPATGWRKAGMVMFGVNPGSRSRIYGEAHFPATMEFADAWRKLRNMEGHFQLNRAQVINHYGADALRFL</sequence>
<feature type="chain" id="PRO_5022705871" evidence="1">
    <location>
        <begin position="26"/>
        <end position="177"/>
    </location>
</feature>
<evidence type="ECO:0000313" key="3">
    <source>
        <dbReference type="Proteomes" id="UP000324022"/>
    </source>
</evidence>
<feature type="signal peptide" evidence="1">
    <location>
        <begin position="1"/>
        <end position="25"/>
    </location>
</feature>